<dbReference type="PANTHER" id="PTHR43798">
    <property type="entry name" value="MONOACYLGLYCEROL LIPASE"/>
    <property type="match status" value="1"/>
</dbReference>
<evidence type="ECO:0000259" key="1">
    <source>
        <dbReference type="Pfam" id="PF00561"/>
    </source>
</evidence>
<accession>A0ABU1MV03</accession>
<organism evidence="2 3">
    <name type="scientific">Caulobacter rhizosphaerae</name>
    <dbReference type="NCBI Taxonomy" id="2010972"/>
    <lineage>
        <taxon>Bacteria</taxon>
        <taxon>Pseudomonadati</taxon>
        <taxon>Pseudomonadota</taxon>
        <taxon>Alphaproteobacteria</taxon>
        <taxon>Caulobacterales</taxon>
        <taxon>Caulobacteraceae</taxon>
        <taxon>Caulobacter</taxon>
    </lineage>
</organism>
<reference evidence="2 3" key="1">
    <citation type="submission" date="2023-07" db="EMBL/GenBank/DDBJ databases">
        <title>Sorghum-associated microbial communities from plants grown in Nebraska, USA.</title>
        <authorList>
            <person name="Schachtman D."/>
        </authorList>
    </citation>
    <scope>NUCLEOTIDE SEQUENCE [LARGE SCALE GENOMIC DNA]</scope>
    <source>
        <strain evidence="2 3">DS2154</strain>
    </source>
</reference>
<name>A0ABU1MV03_9CAUL</name>
<evidence type="ECO:0000313" key="2">
    <source>
        <dbReference type="EMBL" id="MDR6529516.1"/>
    </source>
</evidence>
<dbReference type="SUPFAM" id="SSF53474">
    <property type="entry name" value="alpha/beta-Hydrolases"/>
    <property type="match status" value="1"/>
</dbReference>
<proteinExistence type="predicted"/>
<evidence type="ECO:0000313" key="3">
    <source>
        <dbReference type="Proteomes" id="UP001262754"/>
    </source>
</evidence>
<comment type="caution">
    <text evidence="2">The sequence shown here is derived from an EMBL/GenBank/DDBJ whole genome shotgun (WGS) entry which is preliminary data.</text>
</comment>
<dbReference type="Proteomes" id="UP001262754">
    <property type="component" value="Unassembled WGS sequence"/>
</dbReference>
<dbReference type="RefSeq" id="WP_310028421.1">
    <property type="nucleotide sequence ID" value="NZ_JAVDRL010000001.1"/>
</dbReference>
<dbReference type="EMBL" id="JAVDRL010000001">
    <property type="protein sequence ID" value="MDR6529516.1"/>
    <property type="molecule type" value="Genomic_DNA"/>
</dbReference>
<dbReference type="InterPro" id="IPR050266">
    <property type="entry name" value="AB_hydrolase_sf"/>
</dbReference>
<sequence>MIDRTAVVDGVKIRYVDTGGEGVPLFLSSGIGGSLELWSRQLEALAGSHRLIAWDYPGHGLSDMGRQPYDPDSYAACALALLDVLGLERVIAVGNSLGGTVALRLSGLAPDRIAGLVLVAPAMLGPEVFLPFRLMSLPLLGELMAKPSEASVERQLVALFHDPAVVTEDLRAIVRRNVHRPGAAKALLGTLRRTMSLAGVHESVWQRSLQCLEAAASPVLLIHGKQDAVLPFQQSERHAALPERAQLVLLDACGHTPQFERAEEFNGLLTTFARRAVSR</sequence>
<dbReference type="PRINTS" id="PR00111">
    <property type="entry name" value="ABHYDROLASE"/>
</dbReference>
<protein>
    <submittedName>
        <fullName evidence="2">Pimeloyl-ACP methyl ester carboxylesterase</fullName>
    </submittedName>
</protein>
<keyword evidence="3" id="KW-1185">Reference proteome</keyword>
<dbReference type="InterPro" id="IPR000073">
    <property type="entry name" value="AB_hydrolase_1"/>
</dbReference>
<dbReference type="Gene3D" id="3.40.50.1820">
    <property type="entry name" value="alpha/beta hydrolase"/>
    <property type="match status" value="1"/>
</dbReference>
<feature type="domain" description="AB hydrolase-1" evidence="1">
    <location>
        <begin position="24"/>
        <end position="261"/>
    </location>
</feature>
<dbReference type="InterPro" id="IPR029058">
    <property type="entry name" value="AB_hydrolase_fold"/>
</dbReference>
<dbReference type="Pfam" id="PF00561">
    <property type="entry name" value="Abhydrolase_1"/>
    <property type="match status" value="1"/>
</dbReference>
<gene>
    <name evidence="2" type="ORF">J2800_000231</name>
</gene>